<dbReference type="GO" id="GO:0016747">
    <property type="term" value="F:acyltransferase activity, transferring groups other than amino-acyl groups"/>
    <property type="evidence" value="ECO:0007669"/>
    <property type="project" value="InterPro"/>
</dbReference>
<reference evidence="2 3" key="1">
    <citation type="submission" date="2019-05" db="EMBL/GenBank/DDBJ databases">
        <title>Sulfitobacter sabulilitoris sp. nov., isolated from a marine sand.</title>
        <authorList>
            <person name="Yoon J.-H."/>
        </authorList>
    </citation>
    <scope>NUCLEOTIDE SEQUENCE [LARGE SCALE GENOMIC DNA]</scope>
    <source>
        <strain evidence="2 3">HSMS-29</strain>
    </source>
</reference>
<evidence type="ECO:0000313" key="3">
    <source>
        <dbReference type="Proteomes" id="UP000309550"/>
    </source>
</evidence>
<dbReference type="PROSITE" id="PS51186">
    <property type="entry name" value="GNAT"/>
    <property type="match status" value="1"/>
</dbReference>
<dbReference type="Pfam" id="PF00583">
    <property type="entry name" value="Acetyltransf_1"/>
    <property type="match status" value="1"/>
</dbReference>
<dbReference type="CDD" id="cd04301">
    <property type="entry name" value="NAT_SF"/>
    <property type="match status" value="1"/>
</dbReference>
<keyword evidence="2" id="KW-0808">Transferase</keyword>
<dbReference type="Gene3D" id="3.40.630.30">
    <property type="match status" value="1"/>
</dbReference>
<accession>A0A5S3PE83</accession>
<protein>
    <submittedName>
        <fullName evidence="2">GNAT family N-acetyltransferase</fullName>
    </submittedName>
</protein>
<dbReference type="InterPro" id="IPR000182">
    <property type="entry name" value="GNAT_dom"/>
</dbReference>
<evidence type="ECO:0000313" key="2">
    <source>
        <dbReference type="EMBL" id="TMM52360.1"/>
    </source>
</evidence>
<dbReference type="Proteomes" id="UP000309550">
    <property type="component" value="Unassembled WGS sequence"/>
</dbReference>
<dbReference type="InterPro" id="IPR016181">
    <property type="entry name" value="Acyl_CoA_acyltransferase"/>
</dbReference>
<keyword evidence="3" id="KW-1185">Reference proteome</keyword>
<dbReference type="OrthoDB" id="5571267at2"/>
<comment type="caution">
    <text evidence="2">The sequence shown here is derived from an EMBL/GenBank/DDBJ whole genome shotgun (WGS) entry which is preliminary data.</text>
</comment>
<dbReference type="AlphaFoldDB" id="A0A5S3PE83"/>
<name>A0A5S3PE83_9RHOB</name>
<feature type="domain" description="N-acetyltransferase" evidence="1">
    <location>
        <begin position="2"/>
        <end position="153"/>
    </location>
</feature>
<dbReference type="EMBL" id="VANS01000002">
    <property type="protein sequence ID" value="TMM52360.1"/>
    <property type="molecule type" value="Genomic_DNA"/>
</dbReference>
<proteinExistence type="predicted"/>
<gene>
    <name evidence="2" type="ORF">FDT80_08725</name>
</gene>
<sequence length="281" mass="31353">MVTVAHAPPDDREEVARFMQAVFPKAKWGFETWQALLDGRWGEPQDSYAITVRDDGRLVGVLGLVPANRMTSDGWAKTIDMSSWYLLRDYRMQGIGHRMLDLATADPAIAVTNYSSAPAAVPVLEKAGFRVLDDTRRIWRPRADAAPLKLLSDPAALTDKDRRVLADHTGLNLISFAVDTPDDPCLLVISVKRKHDDYVTYEVMYLGNRPAFAAHARRIADTVLPAREAVLSVDQRFVPADIDSDASAQFKVPRHYAPGVIAPHEIDNLYSELVLLDLKMF</sequence>
<dbReference type="SUPFAM" id="SSF55729">
    <property type="entry name" value="Acyl-CoA N-acyltransferases (Nat)"/>
    <property type="match status" value="1"/>
</dbReference>
<organism evidence="2 3">
    <name type="scientific">Sulfitobacter sabulilitoris</name>
    <dbReference type="NCBI Taxonomy" id="2562655"/>
    <lineage>
        <taxon>Bacteria</taxon>
        <taxon>Pseudomonadati</taxon>
        <taxon>Pseudomonadota</taxon>
        <taxon>Alphaproteobacteria</taxon>
        <taxon>Rhodobacterales</taxon>
        <taxon>Roseobacteraceae</taxon>
        <taxon>Sulfitobacter</taxon>
    </lineage>
</organism>
<evidence type="ECO:0000259" key="1">
    <source>
        <dbReference type="PROSITE" id="PS51186"/>
    </source>
</evidence>